<dbReference type="InterPro" id="IPR001173">
    <property type="entry name" value="Glyco_trans_2-like"/>
</dbReference>
<feature type="compositionally biased region" description="Basic residues" evidence="1">
    <location>
        <begin position="41"/>
        <end position="50"/>
    </location>
</feature>
<feature type="domain" description="Glycosyltransferase 2-like" evidence="2">
    <location>
        <begin position="60"/>
        <end position="153"/>
    </location>
</feature>
<sequence>MGLNYTASQGLEKMAGEAVREKKRGQAPKRRLLGRSIGPKGKGKRSIGRKRLSATKPVTAVIVAMNHEKSIAGVLKEVRRLPLKETIVIINGSSDRTFKKARKNSDGIIVSLPEPLTMEQIRLLGARLARTDRLVILHSDLPVTAETLAAVTAVSESPNIAAPTGEILDNSLLSVNEAVTNTSIIIPTYNGKELLAGCIRSIREHTGVPHQIIVVDNGSTDGTAEFCLQEKVLLISLPQNEGYPRACNLGMKAADGKNLLLLNNDVVVTKNWLDRLLACLQSDAKTGIVGPMTNYATGKQKVPSVPYRGLEGMQRFAEQWNHPDPRRWLQVNRIVGLCFLMRRTVVETIGWLDERFSPGYYEDDDYCHRARLAGYRVMLAGDVFVHHYGSRSFGRGNSRKRLLLKKNRRKFIGKWGFDPLLLRRRRGRPIV</sequence>
<dbReference type="PANTHER" id="PTHR43179">
    <property type="entry name" value="RHAMNOSYLTRANSFERASE WBBL"/>
    <property type="match status" value="1"/>
</dbReference>
<evidence type="ECO:0000256" key="1">
    <source>
        <dbReference type="SAM" id="MobiDB-lite"/>
    </source>
</evidence>
<keyword evidence="3" id="KW-0808">Transferase</keyword>
<keyword evidence="3" id="KW-0328">Glycosyltransferase</keyword>
<feature type="domain" description="Glycosyltransferase 2-like" evidence="2">
    <location>
        <begin position="183"/>
        <end position="346"/>
    </location>
</feature>
<reference evidence="3" key="1">
    <citation type="submission" date="2023-12" db="EMBL/GenBank/DDBJ databases">
        <title>Fervidustalea candida gen. nov., sp. nov., a novel member of the family Paenibacillaceae isolated from a geothermal area.</title>
        <authorList>
            <person name="Li W.-J."/>
            <person name="Jiao J.-Y."/>
            <person name="Chen Y."/>
        </authorList>
    </citation>
    <scope>NUCLEOTIDE SEQUENCE</scope>
    <source>
        <strain evidence="3">SYSU GA230002</strain>
    </source>
</reference>
<dbReference type="Proteomes" id="UP001310386">
    <property type="component" value="Unassembled WGS sequence"/>
</dbReference>
<evidence type="ECO:0000313" key="4">
    <source>
        <dbReference type="Proteomes" id="UP001310386"/>
    </source>
</evidence>
<dbReference type="GO" id="GO:0016757">
    <property type="term" value="F:glycosyltransferase activity"/>
    <property type="evidence" value="ECO:0007669"/>
    <property type="project" value="UniProtKB-KW"/>
</dbReference>
<dbReference type="CDD" id="cd00761">
    <property type="entry name" value="Glyco_tranf_GTA_type"/>
    <property type="match status" value="1"/>
</dbReference>
<dbReference type="Pfam" id="PF00535">
    <property type="entry name" value="Glycos_transf_2"/>
    <property type="match status" value="2"/>
</dbReference>
<evidence type="ECO:0000313" key="3">
    <source>
        <dbReference type="EMBL" id="MEB3100438.1"/>
    </source>
</evidence>
<evidence type="ECO:0000259" key="2">
    <source>
        <dbReference type="Pfam" id="PF00535"/>
    </source>
</evidence>
<dbReference type="Gene3D" id="3.90.550.10">
    <property type="entry name" value="Spore Coat Polysaccharide Biosynthesis Protein SpsA, Chain A"/>
    <property type="match status" value="2"/>
</dbReference>
<dbReference type="EMBL" id="JAYJLD010000002">
    <property type="protein sequence ID" value="MEB3100438.1"/>
    <property type="molecule type" value="Genomic_DNA"/>
</dbReference>
<accession>A0ABU5ZD65</accession>
<comment type="caution">
    <text evidence="3">The sequence shown here is derived from an EMBL/GenBank/DDBJ whole genome shotgun (WGS) entry which is preliminary data.</text>
</comment>
<dbReference type="RefSeq" id="WP_371752549.1">
    <property type="nucleotide sequence ID" value="NZ_JAYJLD010000002.1"/>
</dbReference>
<organism evidence="3 4">
    <name type="scientific">Ferviditalea candida</name>
    <dbReference type="NCBI Taxonomy" id="3108399"/>
    <lineage>
        <taxon>Bacteria</taxon>
        <taxon>Bacillati</taxon>
        <taxon>Bacillota</taxon>
        <taxon>Bacilli</taxon>
        <taxon>Bacillales</taxon>
        <taxon>Paenibacillaceae</taxon>
        <taxon>Ferviditalea</taxon>
    </lineage>
</organism>
<proteinExistence type="predicted"/>
<gene>
    <name evidence="3" type="ORF">VF724_02040</name>
</gene>
<dbReference type="PANTHER" id="PTHR43179:SF7">
    <property type="entry name" value="RHAMNOSYLTRANSFERASE WBBL"/>
    <property type="match status" value="1"/>
</dbReference>
<dbReference type="EC" id="2.4.-.-" evidence="3"/>
<dbReference type="InterPro" id="IPR029044">
    <property type="entry name" value="Nucleotide-diphossugar_trans"/>
</dbReference>
<name>A0ABU5ZD65_9BACL</name>
<feature type="region of interest" description="Disordered" evidence="1">
    <location>
        <begin position="1"/>
        <end position="50"/>
    </location>
</feature>
<feature type="compositionally biased region" description="Basic residues" evidence="1">
    <location>
        <begin position="21"/>
        <end position="33"/>
    </location>
</feature>
<protein>
    <submittedName>
        <fullName evidence="3">Glycosyltransferase</fullName>
        <ecNumber evidence="3">2.4.-.-</ecNumber>
    </submittedName>
</protein>
<dbReference type="CDD" id="cd04186">
    <property type="entry name" value="GT_2_like_c"/>
    <property type="match status" value="1"/>
</dbReference>
<dbReference type="SUPFAM" id="SSF53448">
    <property type="entry name" value="Nucleotide-diphospho-sugar transferases"/>
    <property type="match status" value="2"/>
</dbReference>
<keyword evidence="4" id="KW-1185">Reference proteome</keyword>